<dbReference type="AlphaFoldDB" id="A0A6B0XYA2"/>
<dbReference type="EMBL" id="VXRY01000251">
    <property type="protein sequence ID" value="MXY33681.1"/>
    <property type="molecule type" value="Genomic_DNA"/>
</dbReference>
<gene>
    <name evidence="6" type="ORF">F4Y60_06255</name>
</gene>
<evidence type="ECO:0000256" key="2">
    <source>
        <dbReference type="ARBA" id="ARBA00022670"/>
    </source>
</evidence>
<dbReference type="SUPFAM" id="SSF54001">
    <property type="entry name" value="Cysteine proteinases"/>
    <property type="match status" value="1"/>
</dbReference>
<protein>
    <submittedName>
        <fullName evidence="6">NlpC/P60 family protein</fullName>
    </submittedName>
</protein>
<accession>A0A6B0XYA2</accession>
<dbReference type="InterPro" id="IPR000064">
    <property type="entry name" value="NLP_P60_dom"/>
</dbReference>
<dbReference type="Gene3D" id="3.90.1720.10">
    <property type="entry name" value="endopeptidase domain like (from Nostoc punctiforme)"/>
    <property type="match status" value="1"/>
</dbReference>
<proteinExistence type="inferred from homology"/>
<sequence>MSDRRFLAANGRVAKSDLKGIVDADLFTDGQVFSVAETAWLLDSPGGRAVRQLIFGDRFVELEREGSWSFGHSSKDGYVGHVESACLDEDWRPTHRVAVRSTFGLERANARALPVQALHLNSEVRVIERSGAWCRIASRDRFYVPAAHLSELEARDGDVAGWARVMLGTPYVWAGNSGFGIDCSGLVQAAFHAAGLECPPDSDLQEAMPGVRLSESDSLNAGDLVFWEGHVAIAGGEDTLIHANAHHMAVVEEPVETAVARIAATDTGTVTSRLRPTRMTLRRLEPRRKQATRRRG</sequence>
<dbReference type="InterPro" id="IPR051794">
    <property type="entry name" value="PG_Endopeptidase_C40"/>
</dbReference>
<dbReference type="Pfam" id="PF18348">
    <property type="entry name" value="SH3_16"/>
    <property type="match status" value="1"/>
</dbReference>
<dbReference type="GO" id="GO:0008234">
    <property type="term" value="F:cysteine-type peptidase activity"/>
    <property type="evidence" value="ECO:0007669"/>
    <property type="project" value="UniProtKB-KW"/>
</dbReference>
<organism evidence="6">
    <name type="scientific">Boseongicola sp. SB0664_bin_43</name>
    <dbReference type="NCBI Taxonomy" id="2604844"/>
    <lineage>
        <taxon>Bacteria</taxon>
        <taxon>Pseudomonadati</taxon>
        <taxon>Pseudomonadota</taxon>
        <taxon>Alphaproteobacteria</taxon>
        <taxon>Rhodobacterales</taxon>
        <taxon>Paracoccaceae</taxon>
        <taxon>Boseongicola</taxon>
    </lineage>
</organism>
<name>A0A6B0XYA2_9RHOB</name>
<keyword evidence="3" id="KW-0378">Hydrolase</keyword>
<dbReference type="InterPro" id="IPR041382">
    <property type="entry name" value="SH3_16"/>
</dbReference>
<dbReference type="InterPro" id="IPR038765">
    <property type="entry name" value="Papain-like_cys_pep_sf"/>
</dbReference>
<evidence type="ECO:0000256" key="1">
    <source>
        <dbReference type="ARBA" id="ARBA00007074"/>
    </source>
</evidence>
<dbReference type="GO" id="GO:0006508">
    <property type="term" value="P:proteolysis"/>
    <property type="evidence" value="ECO:0007669"/>
    <property type="project" value="UniProtKB-KW"/>
</dbReference>
<comment type="similarity">
    <text evidence="1">Belongs to the peptidase C40 family.</text>
</comment>
<dbReference type="PANTHER" id="PTHR47359">
    <property type="entry name" value="PEPTIDOGLYCAN DL-ENDOPEPTIDASE CWLO"/>
    <property type="match status" value="1"/>
</dbReference>
<keyword evidence="2" id="KW-0645">Protease</keyword>
<comment type="caution">
    <text evidence="6">The sequence shown here is derived from an EMBL/GenBank/DDBJ whole genome shotgun (WGS) entry which is preliminary data.</text>
</comment>
<reference evidence="6" key="1">
    <citation type="submission" date="2019-09" db="EMBL/GenBank/DDBJ databases">
        <title>Characterisation of the sponge microbiome using genome-centric metagenomics.</title>
        <authorList>
            <person name="Engelberts J.P."/>
            <person name="Robbins S.J."/>
            <person name="De Goeij J.M."/>
            <person name="Aranda M."/>
            <person name="Bell S.C."/>
            <person name="Webster N.S."/>
        </authorList>
    </citation>
    <scope>NUCLEOTIDE SEQUENCE</scope>
    <source>
        <strain evidence="6">SB0664_bin_43</strain>
    </source>
</reference>
<evidence type="ECO:0000256" key="4">
    <source>
        <dbReference type="ARBA" id="ARBA00022807"/>
    </source>
</evidence>
<evidence type="ECO:0000313" key="6">
    <source>
        <dbReference type="EMBL" id="MXY33681.1"/>
    </source>
</evidence>
<dbReference type="PROSITE" id="PS51935">
    <property type="entry name" value="NLPC_P60"/>
    <property type="match status" value="1"/>
</dbReference>
<feature type="domain" description="NlpC/P60" evidence="5">
    <location>
        <begin position="153"/>
        <end position="285"/>
    </location>
</feature>
<evidence type="ECO:0000259" key="5">
    <source>
        <dbReference type="PROSITE" id="PS51935"/>
    </source>
</evidence>
<dbReference type="Pfam" id="PF00877">
    <property type="entry name" value="NLPC_P60"/>
    <property type="match status" value="1"/>
</dbReference>
<dbReference type="PANTHER" id="PTHR47359:SF3">
    <property type="entry name" value="NLP_P60 DOMAIN-CONTAINING PROTEIN-RELATED"/>
    <property type="match status" value="1"/>
</dbReference>
<keyword evidence="4" id="KW-0788">Thiol protease</keyword>
<evidence type="ECO:0000256" key="3">
    <source>
        <dbReference type="ARBA" id="ARBA00022801"/>
    </source>
</evidence>